<evidence type="ECO:0000256" key="2">
    <source>
        <dbReference type="ARBA" id="ARBA00023002"/>
    </source>
</evidence>
<name>A0A382MCQ5_9ZZZZ</name>
<evidence type="ECO:0000256" key="1">
    <source>
        <dbReference type="ARBA" id="ARBA00022505"/>
    </source>
</evidence>
<keyword evidence="1" id="KW-0500">Molybdenum</keyword>
<reference evidence="4" key="1">
    <citation type="submission" date="2018-05" db="EMBL/GenBank/DDBJ databases">
        <authorList>
            <person name="Lanie J.A."/>
            <person name="Ng W.-L."/>
            <person name="Kazmierczak K.M."/>
            <person name="Andrzejewski T.M."/>
            <person name="Davidsen T.M."/>
            <person name="Wayne K.J."/>
            <person name="Tettelin H."/>
            <person name="Glass J.I."/>
            <person name="Rusch D."/>
            <person name="Podicherti R."/>
            <person name="Tsui H.-C.T."/>
            <person name="Winkler M.E."/>
        </authorList>
    </citation>
    <scope>NUCLEOTIDE SEQUENCE</scope>
</reference>
<dbReference type="Gene3D" id="3.30.365.10">
    <property type="entry name" value="Aldehyde oxidase/xanthine dehydrogenase, molybdopterin binding domain"/>
    <property type="match status" value="2"/>
</dbReference>
<accession>A0A382MCQ5</accession>
<dbReference type="PANTHER" id="PTHR11908">
    <property type="entry name" value="XANTHINE DEHYDROGENASE"/>
    <property type="match status" value="1"/>
</dbReference>
<feature type="non-terminal residue" evidence="4">
    <location>
        <position position="219"/>
    </location>
</feature>
<gene>
    <name evidence="4" type="ORF">METZ01_LOCUS299637</name>
</gene>
<dbReference type="GO" id="GO:0005506">
    <property type="term" value="F:iron ion binding"/>
    <property type="evidence" value="ECO:0007669"/>
    <property type="project" value="InterPro"/>
</dbReference>
<dbReference type="GO" id="GO:0016491">
    <property type="term" value="F:oxidoreductase activity"/>
    <property type="evidence" value="ECO:0007669"/>
    <property type="project" value="UniProtKB-KW"/>
</dbReference>
<evidence type="ECO:0000313" key="4">
    <source>
        <dbReference type="EMBL" id="SVC46783.1"/>
    </source>
</evidence>
<dbReference type="Pfam" id="PF01315">
    <property type="entry name" value="Ald_Xan_dh_C"/>
    <property type="match status" value="1"/>
</dbReference>
<dbReference type="EMBL" id="UINC01092846">
    <property type="protein sequence ID" value="SVC46783.1"/>
    <property type="molecule type" value="Genomic_DNA"/>
</dbReference>
<organism evidence="4">
    <name type="scientific">marine metagenome</name>
    <dbReference type="NCBI Taxonomy" id="408172"/>
    <lineage>
        <taxon>unclassified sequences</taxon>
        <taxon>metagenomes</taxon>
        <taxon>ecological metagenomes</taxon>
    </lineage>
</organism>
<dbReference type="InterPro" id="IPR016208">
    <property type="entry name" value="Ald_Oxase/xanthine_DH-like"/>
</dbReference>
<dbReference type="AlphaFoldDB" id="A0A382MCQ5"/>
<protein>
    <recommendedName>
        <fullName evidence="3">Aldehyde oxidase/xanthine dehydrogenase a/b hammerhead domain-containing protein</fullName>
    </recommendedName>
</protein>
<proteinExistence type="predicted"/>
<dbReference type="SUPFAM" id="SSF54665">
    <property type="entry name" value="CO dehydrogenase molybdoprotein N-domain-like"/>
    <property type="match status" value="1"/>
</dbReference>
<sequence>MQIKMKKVKIVTRRRGQTMESWVDVPDTSVEGWGDVSSMKYVGQRHTRIDAVEKVTGSAKYTYDMKFPGMLYGKILRSAYPRARVTRIDATKAMALPGVKVVILPDDEGASDLLRRECRYAGQEVAAVAATTPEIAEDALRLIEVEYTELPFVVHADKAMENGAAQVQDDRPNAGEPRVNEQGDVNAGFVESDVKVDADYKTEVHTHVSLETHGSIAHW</sequence>
<dbReference type="PANTHER" id="PTHR11908:SF132">
    <property type="entry name" value="ALDEHYDE OXIDASE 1-RELATED"/>
    <property type="match status" value="1"/>
</dbReference>
<dbReference type="SUPFAM" id="SSF56003">
    <property type="entry name" value="Molybdenum cofactor-binding domain"/>
    <property type="match status" value="1"/>
</dbReference>
<dbReference type="InterPro" id="IPR000674">
    <property type="entry name" value="Ald_Oxase/Xan_DH_a/b"/>
</dbReference>
<feature type="domain" description="Aldehyde oxidase/xanthine dehydrogenase a/b hammerhead" evidence="3">
    <location>
        <begin position="56"/>
        <end position="151"/>
    </location>
</feature>
<evidence type="ECO:0000259" key="3">
    <source>
        <dbReference type="SMART" id="SM01008"/>
    </source>
</evidence>
<dbReference type="Gene3D" id="3.90.1170.50">
    <property type="entry name" value="Aldehyde oxidase/xanthine dehydrogenase, a/b hammerhead"/>
    <property type="match status" value="1"/>
</dbReference>
<dbReference type="InterPro" id="IPR037165">
    <property type="entry name" value="AldOxase/xan_DH_Mopterin-bd_sf"/>
</dbReference>
<keyword evidence="2" id="KW-0560">Oxidoreductase</keyword>
<dbReference type="SMART" id="SM01008">
    <property type="entry name" value="Ald_Xan_dh_C"/>
    <property type="match status" value="1"/>
</dbReference>
<dbReference type="InterPro" id="IPR036856">
    <property type="entry name" value="Ald_Oxase/Xan_DH_a/b_sf"/>
</dbReference>